<comment type="subcellular location">
    <subcellularLocation>
        <location evidence="1">Cell membrane</location>
        <topology evidence="1">Multi-pass membrane protein</topology>
    </subcellularLocation>
</comment>
<evidence type="ECO:0000256" key="2">
    <source>
        <dbReference type="ARBA" id="ARBA00022475"/>
    </source>
</evidence>
<dbReference type="PANTHER" id="PTHR33529">
    <property type="entry name" value="SLR0882 PROTEIN-RELATED"/>
    <property type="match status" value="1"/>
</dbReference>
<keyword evidence="5 6" id="KW-0472">Membrane</keyword>
<dbReference type="RefSeq" id="WP_271166119.1">
    <property type="nucleotide sequence ID" value="NZ_BSFD01000011.1"/>
</dbReference>
<dbReference type="EMBL" id="BSFD01000011">
    <property type="protein sequence ID" value="GLK49950.1"/>
    <property type="molecule type" value="Genomic_DNA"/>
</dbReference>
<evidence type="ECO:0000313" key="7">
    <source>
        <dbReference type="EMBL" id="GLK49950.1"/>
    </source>
</evidence>
<feature type="transmembrane region" description="Helical" evidence="6">
    <location>
        <begin position="53"/>
        <end position="78"/>
    </location>
</feature>
<gene>
    <name evidence="7" type="ORF">GCM10017620_29240</name>
</gene>
<comment type="caution">
    <text evidence="7">The sequence shown here is derived from an EMBL/GenBank/DDBJ whole genome shotgun (WGS) entry which is preliminary data.</text>
</comment>
<proteinExistence type="predicted"/>
<evidence type="ECO:0000256" key="4">
    <source>
        <dbReference type="ARBA" id="ARBA00022989"/>
    </source>
</evidence>
<sequence>MTLIQRYLFRQISLPVVAACASLAGIGILSQSLDQLEVIVERGQSVWVMVKLTLLALPQLLAVILPIGLFVGVLIALTRMQREQELTAAFAGGMTRWQVIAPAARLAVLVLILNLFMTLFAQPWAQREARNQAFAIRTDLAALLVEEGQFVQGPDGLTVYVQQIEQNGLLKNMFVYLDDGKSTQNWSAAEARFGRDAADEPVLTMIDGSWQKYSSRGVLETLSFDRYDFPLGQFSAVTEQIRYKPADLYLRQLLNPTPRVLDTAGSRGELLAEAHARISAPLYALVAVALALAAIMGGSFSRTGYSLRIAKAAGAFLLVRVIGYGLVAASAWNPWMNILQYLAPLIAVALSARLLFRALKPGRRREHPILDRMRAQFRARFA</sequence>
<keyword evidence="3 6" id="KW-0812">Transmembrane</keyword>
<feature type="transmembrane region" description="Helical" evidence="6">
    <location>
        <begin position="312"/>
        <end position="332"/>
    </location>
</feature>
<accession>A0ABQ5TCW7</accession>
<protein>
    <submittedName>
        <fullName evidence="7">LPS export ABC transporter permease LptF</fullName>
    </submittedName>
</protein>
<keyword evidence="8" id="KW-1185">Reference proteome</keyword>
<reference evidence="7" key="1">
    <citation type="journal article" date="2014" name="Int. J. Syst. Evol. Microbiol.">
        <title>Complete genome of a new Firmicutes species belonging to the dominant human colonic microbiota ('Ruminococcus bicirculans') reveals two chromosomes and a selective capacity to utilize plant glucans.</title>
        <authorList>
            <consortium name="NISC Comparative Sequencing Program"/>
            <person name="Wegmann U."/>
            <person name="Louis P."/>
            <person name="Goesmann A."/>
            <person name="Henrissat B."/>
            <person name="Duncan S.H."/>
            <person name="Flint H.J."/>
        </authorList>
    </citation>
    <scope>NUCLEOTIDE SEQUENCE</scope>
    <source>
        <strain evidence="7">VKM B-1499</strain>
    </source>
</reference>
<evidence type="ECO:0000313" key="8">
    <source>
        <dbReference type="Proteomes" id="UP001143509"/>
    </source>
</evidence>
<dbReference type="Pfam" id="PF03739">
    <property type="entry name" value="LptF_LptG"/>
    <property type="match status" value="1"/>
</dbReference>
<evidence type="ECO:0000256" key="3">
    <source>
        <dbReference type="ARBA" id="ARBA00022692"/>
    </source>
</evidence>
<organism evidence="7 8">
    <name type="scientific">Brevundimonas intermedia</name>
    <dbReference type="NCBI Taxonomy" id="74315"/>
    <lineage>
        <taxon>Bacteria</taxon>
        <taxon>Pseudomonadati</taxon>
        <taxon>Pseudomonadota</taxon>
        <taxon>Alphaproteobacteria</taxon>
        <taxon>Caulobacterales</taxon>
        <taxon>Caulobacteraceae</taxon>
        <taxon>Brevundimonas</taxon>
    </lineage>
</organism>
<feature type="transmembrane region" description="Helical" evidence="6">
    <location>
        <begin position="12"/>
        <end position="33"/>
    </location>
</feature>
<keyword evidence="4 6" id="KW-1133">Transmembrane helix</keyword>
<reference evidence="7" key="2">
    <citation type="submission" date="2023-01" db="EMBL/GenBank/DDBJ databases">
        <authorList>
            <person name="Sun Q."/>
            <person name="Evtushenko L."/>
        </authorList>
    </citation>
    <scope>NUCLEOTIDE SEQUENCE</scope>
    <source>
        <strain evidence="7">VKM B-1499</strain>
    </source>
</reference>
<name>A0ABQ5TCW7_9CAUL</name>
<feature type="transmembrane region" description="Helical" evidence="6">
    <location>
        <begin position="338"/>
        <end position="356"/>
    </location>
</feature>
<evidence type="ECO:0000256" key="5">
    <source>
        <dbReference type="ARBA" id="ARBA00023136"/>
    </source>
</evidence>
<feature type="transmembrane region" description="Helical" evidence="6">
    <location>
        <begin position="280"/>
        <end position="300"/>
    </location>
</feature>
<evidence type="ECO:0000256" key="6">
    <source>
        <dbReference type="SAM" id="Phobius"/>
    </source>
</evidence>
<feature type="transmembrane region" description="Helical" evidence="6">
    <location>
        <begin position="99"/>
        <end position="121"/>
    </location>
</feature>
<evidence type="ECO:0000256" key="1">
    <source>
        <dbReference type="ARBA" id="ARBA00004651"/>
    </source>
</evidence>
<dbReference type="InterPro" id="IPR005495">
    <property type="entry name" value="LptG/LptF_permease"/>
</dbReference>
<keyword evidence="2" id="KW-1003">Cell membrane</keyword>
<dbReference type="PANTHER" id="PTHR33529:SF7">
    <property type="entry name" value="LIPOPOLYSACCHARIDE EXPORT SYSTEM PERMEASE PROTEIN LPTF"/>
    <property type="match status" value="1"/>
</dbReference>
<dbReference type="Proteomes" id="UP001143509">
    <property type="component" value="Unassembled WGS sequence"/>
</dbReference>